<name>A0A518F134_9BACT</name>
<dbReference type="InterPro" id="IPR011042">
    <property type="entry name" value="6-blade_b-propeller_TolB-like"/>
</dbReference>
<dbReference type="EMBL" id="CP036434">
    <property type="protein sequence ID" value="QDV10048.1"/>
    <property type="molecule type" value="Genomic_DNA"/>
</dbReference>
<evidence type="ECO:0008006" key="4">
    <source>
        <dbReference type="Google" id="ProtNLM"/>
    </source>
</evidence>
<evidence type="ECO:0000313" key="3">
    <source>
        <dbReference type="Proteomes" id="UP000320390"/>
    </source>
</evidence>
<organism evidence="2 3">
    <name type="scientific">Saltatorellus ferox</name>
    <dbReference type="NCBI Taxonomy" id="2528018"/>
    <lineage>
        <taxon>Bacteria</taxon>
        <taxon>Pseudomonadati</taxon>
        <taxon>Planctomycetota</taxon>
        <taxon>Planctomycetia</taxon>
        <taxon>Planctomycetia incertae sedis</taxon>
        <taxon>Saltatorellus</taxon>
    </lineage>
</organism>
<dbReference type="SUPFAM" id="SSF101898">
    <property type="entry name" value="NHL repeat"/>
    <property type="match status" value="1"/>
</dbReference>
<dbReference type="Proteomes" id="UP000320390">
    <property type="component" value="Chromosome"/>
</dbReference>
<dbReference type="AlphaFoldDB" id="A0A518F134"/>
<sequence precursor="true">MDTPGLSLRRVGGVVASRMAACALVVAAAAPALAQRVMVPHNYPGAQVALVNIRAGALVRGDWIDVQATGIPTPGNNVLRDAELVGDEIWVASPFWIYRYEARGERNFISSFSVHDPVRSIEAQSAAQNHRVVITTNEGLRFYTPDGTYLGDVDVDGTSDTLELEGSMLVALQDRNRIDRYTLDGQRISTFAGPSVPTSLGLLSEPLQLSRRRNGNILVCGAVRIYEFTAQGDFVGEYDVGPFEGGVIESLSGRLFVPLQNSVALYDELTDQSTLIGGLYFGQGRRVGYFDDGSRAVLQPGEWASDVVCRGAEHSGGDRARVGILGSPDLSEESLALFVDRTPPFAQSRLMMSRVQEFLPAGPVGNLCLDRNTLLFVGNAQQSDSRGRAVFQIVRGPQVAIQLGAGSTWLAQTLFRDGPVMRLSSAMSFTLTP</sequence>
<dbReference type="Gene3D" id="2.120.10.30">
    <property type="entry name" value="TolB, C-terminal domain"/>
    <property type="match status" value="1"/>
</dbReference>
<reference evidence="2 3" key="1">
    <citation type="submission" date="2019-02" db="EMBL/GenBank/DDBJ databases">
        <title>Deep-cultivation of Planctomycetes and their phenomic and genomic characterization uncovers novel biology.</title>
        <authorList>
            <person name="Wiegand S."/>
            <person name="Jogler M."/>
            <person name="Boedeker C."/>
            <person name="Pinto D."/>
            <person name="Vollmers J."/>
            <person name="Rivas-Marin E."/>
            <person name="Kohn T."/>
            <person name="Peeters S.H."/>
            <person name="Heuer A."/>
            <person name="Rast P."/>
            <person name="Oberbeckmann S."/>
            <person name="Bunk B."/>
            <person name="Jeske O."/>
            <person name="Meyerdierks A."/>
            <person name="Storesund J.E."/>
            <person name="Kallscheuer N."/>
            <person name="Luecker S."/>
            <person name="Lage O.M."/>
            <person name="Pohl T."/>
            <person name="Merkel B.J."/>
            <person name="Hornburger P."/>
            <person name="Mueller R.-W."/>
            <person name="Bruemmer F."/>
            <person name="Labrenz M."/>
            <person name="Spormann A.M."/>
            <person name="Op den Camp H."/>
            <person name="Overmann J."/>
            <person name="Amann R."/>
            <person name="Jetten M.S.M."/>
            <person name="Mascher T."/>
            <person name="Medema M.H."/>
            <person name="Devos D.P."/>
            <person name="Kaster A.-K."/>
            <person name="Ovreas L."/>
            <person name="Rohde M."/>
            <person name="Galperin M.Y."/>
            <person name="Jogler C."/>
        </authorList>
    </citation>
    <scope>NUCLEOTIDE SEQUENCE [LARGE SCALE GENOMIC DNA]</scope>
    <source>
        <strain evidence="2 3">Poly30</strain>
    </source>
</reference>
<gene>
    <name evidence="2" type="ORF">Poly30_56100</name>
</gene>
<protein>
    <recommendedName>
        <fullName evidence="4">NHL repeat protein</fullName>
    </recommendedName>
</protein>
<keyword evidence="3" id="KW-1185">Reference proteome</keyword>
<proteinExistence type="predicted"/>
<evidence type="ECO:0000256" key="1">
    <source>
        <dbReference type="SAM" id="SignalP"/>
    </source>
</evidence>
<evidence type="ECO:0000313" key="2">
    <source>
        <dbReference type="EMBL" id="QDV10048.1"/>
    </source>
</evidence>
<feature type="chain" id="PRO_5021903361" description="NHL repeat protein" evidence="1">
    <location>
        <begin position="35"/>
        <end position="433"/>
    </location>
</feature>
<feature type="signal peptide" evidence="1">
    <location>
        <begin position="1"/>
        <end position="34"/>
    </location>
</feature>
<accession>A0A518F134</accession>
<keyword evidence="1" id="KW-0732">Signal</keyword>